<sequence>MSLPEGSRILVTGGSGFLGHGIVSALLTTPSPCRVSVLDTRRPSEDVLSRLEHYFEADIADEARVQAAFVHYAPDLVIHTAGIIPARKLRYSKRQEDWERVKAINYHGTRHVLDATIASGCRRFVYTSSCTVVIDDLDHDYHNVDETAPLGNATLHYGKSKTMAEQYVLDPPHATEKGLLACALRPCTIIGPGDPAVIAIIHDLIAKKETNFIIGDGNNLSDWMYIDNAVHAHILAATNLLTSQTAAGHAFFISNQEPAYFWDFLSAIWAEFGHVPSKRWYIPVNLAWVAGWMAEWMTWATGGVSTLDTGSIKDGIRTQYLNNDKAKRILGYVPTVGLAEGVRLACLDYKEELAARSTARPLDAKTKT</sequence>
<name>A0AAN7TH33_9PEZI</name>
<dbReference type="InterPro" id="IPR050177">
    <property type="entry name" value="Lipid_A_modif_metabolic_enz"/>
</dbReference>
<dbReference type="EMBL" id="JAVRRL010000027">
    <property type="protein sequence ID" value="KAK5112959.1"/>
    <property type="molecule type" value="Genomic_DNA"/>
</dbReference>
<comment type="similarity">
    <text evidence="1">Belongs to the 3-beta-HSD family.</text>
</comment>
<dbReference type="PANTHER" id="PTHR43245">
    <property type="entry name" value="BIFUNCTIONAL POLYMYXIN RESISTANCE PROTEIN ARNA"/>
    <property type="match status" value="1"/>
</dbReference>
<dbReference type="AlphaFoldDB" id="A0AAN7TH33"/>
<gene>
    <name evidence="4" type="ORF">LTR62_003781</name>
</gene>
<reference evidence="4" key="1">
    <citation type="submission" date="2023-08" db="EMBL/GenBank/DDBJ databases">
        <title>Black Yeasts Isolated from many extreme environments.</title>
        <authorList>
            <person name="Coleine C."/>
            <person name="Stajich J.E."/>
            <person name="Selbmann L."/>
        </authorList>
    </citation>
    <scope>NUCLEOTIDE SEQUENCE</scope>
    <source>
        <strain evidence="4">CCFEE 5401</strain>
    </source>
</reference>
<evidence type="ECO:0000313" key="4">
    <source>
        <dbReference type="EMBL" id="KAK5112959.1"/>
    </source>
</evidence>
<dbReference type="PANTHER" id="PTHR43245:SF51">
    <property type="entry name" value="SHORT CHAIN DEHYDROGENASE_REDUCTASE FAMILY 42E, MEMBER 2"/>
    <property type="match status" value="1"/>
</dbReference>
<accession>A0AAN7TH33</accession>
<dbReference type="InterPro" id="IPR002225">
    <property type="entry name" value="3Beta_OHSteriod_DH/Estase"/>
</dbReference>
<organism evidence="4 5">
    <name type="scientific">Meristemomyces frigidus</name>
    <dbReference type="NCBI Taxonomy" id="1508187"/>
    <lineage>
        <taxon>Eukaryota</taxon>
        <taxon>Fungi</taxon>
        <taxon>Dikarya</taxon>
        <taxon>Ascomycota</taxon>
        <taxon>Pezizomycotina</taxon>
        <taxon>Dothideomycetes</taxon>
        <taxon>Dothideomycetidae</taxon>
        <taxon>Mycosphaerellales</taxon>
        <taxon>Teratosphaeriaceae</taxon>
        <taxon>Meristemomyces</taxon>
    </lineage>
</organism>
<protein>
    <recommendedName>
        <fullName evidence="3">3-beta hydroxysteroid dehydrogenase/isomerase domain-containing protein</fullName>
    </recommendedName>
</protein>
<dbReference type="SUPFAM" id="SSF51735">
    <property type="entry name" value="NAD(P)-binding Rossmann-fold domains"/>
    <property type="match status" value="1"/>
</dbReference>
<dbReference type="GO" id="GO:0006694">
    <property type="term" value="P:steroid biosynthetic process"/>
    <property type="evidence" value="ECO:0007669"/>
    <property type="project" value="InterPro"/>
</dbReference>
<evidence type="ECO:0000313" key="5">
    <source>
        <dbReference type="Proteomes" id="UP001310890"/>
    </source>
</evidence>
<dbReference type="Proteomes" id="UP001310890">
    <property type="component" value="Unassembled WGS sequence"/>
</dbReference>
<dbReference type="InterPro" id="IPR036291">
    <property type="entry name" value="NAD(P)-bd_dom_sf"/>
</dbReference>
<evidence type="ECO:0000256" key="2">
    <source>
        <dbReference type="ARBA" id="ARBA00023002"/>
    </source>
</evidence>
<proteinExistence type="inferred from homology"/>
<dbReference type="Gene3D" id="3.40.50.720">
    <property type="entry name" value="NAD(P)-binding Rossmann-like Domain"/>
    <property type="match status" value="1"/>
</dbReference>
<evidence type="ECO:0000256" key="1">
    <source>
        <dbReference type="ARBA" id="ARBA00009219"/>
    </source>
</evidence>
<comment type="caution">
    <text evidence="4">The sequence shown here is derived from an EMBL/GenBank/DDBJ whole genome shotgun (WGS) entry which is preliminary data.</text>
</comment>
<dbReference type="GO" id="GO:0016616">
    <property type="term" value="F:oxidoreductase activity, acting on the CH-OH group of donors, NAD or NADP as acceptor"/>
    <property type="evidence" value="ECO:0007669"/>
    <property type="project" value="InterPro"/>
</dbReference>
<feature type="domain" description="3-beta hydroxysteroid dehydrogenase/isomerase" evidence="3">
    <location>
        <begin position="10"/>
        <end position="283"/>
    </location>
</feature>
<evidence type="ECO:0000259" key="3">
    <source>
        <dbReference type="Pfam" id="PF01073"/>
    </source>
</evidence>
<dbReference type="Pfam" id="PF01073">
    <property type="entry name" value="3Beta_HSD"/>
    <property type="match status" value="1"/>
</dbReference>
<keyword evidence="2" id="KW-0560">Oxidoreductase</keyword>